<dbReference type="PROSITE" id="PS51257">
    <property type="entry name" value="PROKAR_LIPOPROTEIN"/>
    <property type="match status" value="1"/>
</dbReference>
<keyword evidence="5" id="KW-1185">Reference proteome</keyword>
<dbReference type="EMBL" id="RQVR01000002">
    <property type="protein sequence ID" value="RRJ93774.1"/>
    <property type="molecule type" value="Genomic_DNA"/>
</dbReference>
<evidence type="ECO:0000259" key="2">
    <source>
        <dbReference type="Pfam" id="PF14292"/>
    </source>
</evidence>
<evidence type="ECO:0000313" key="4">
    <source>
        <dbReference type="EMBL" id="RRJ93774.1"/>
    </source>
</evidence>
<sequence>MKKILKNSMIAMLAVFAVSCNVDDVEDRPVVVGIDAPILTAPEEGNAYVLNSDTPDVLAERFMWSAANFGTGIVPQYDIEIDNAGENFDTPSVIGATAGATQFAASHNVLNAALLALGATPEVSANFEVRVKAYVGSQVLYSDAVEMIITPYEGFVPLQHLYVVGTATEFGYNNNAGNTPMFRDASNESLFHLRAYFNEGELKLLGSIGAWEPQYGTNDGTTLADSSNGDPGAITVATAGYYDLTVNLEEMTFSLVAFDATAAPSYTTMGIIGNSTPGSWDTDTDMTNSTLNPHIWKVTQIVLTPEEAKFRTNDDWAENWGGGPATQGVAQFNSSGNIPVAEAGSYNVWFNDLDQRYIFIKQ</sequence>
<dbReference type="AlphaFoldDB" id="A0A3P3WGG7"/>
<proteinExistence type="predicted"/>
<comment type="caution">
    <text evidence="4">The sequence shown here is derived from an EMBL/GenBank/DDBJ whole genome shotgun (WGS) entry which is preliminary data.</text>
</comment>
<organism evidence="4 5">
    <name type="scientific">Flavobacterium macacae</name>
    <dbReference type="NCBI Taxonomy" id="2488993"/>
    <lineage>
        <taxon>Bacteria</taxon>
        <taxon>Pseudomonadati</taxon>
        <taxon>Bacteroidota</taxon>
        <taxon>Flavobacteriia</taxon>
        <taxon>Flavobacteriales</taxon>
        <taxon>Flavobacteriaceae</taxon>
        <taxon>Flavobacterium</taxon>
    </lineage>
</organism>
<dbReference type="InterPro" id="IPR032187">
    <property type="entry name" value="SusF/SusE-like_C"/>
</dbReference>
<feature type="chain" id="PRO_5018266517" evidence="1">
    <location>
        <begin position="23"/>
        <end position="362"/>
    </location>
</feature>
<feature type="domain" description="SusE outer membrane protein" evidence="2">
    <location>
        <begin position="28"/>
        <end position="132"/>
    </location>
</feature>
<dbReference type="GO" id="GO:2001070">
    <property type="term" value="F:starch binding"/>
    <property type="evidence" value="ECO:0007669"/>
    <property type="project" value="InterPro"/>
</dbReference>
<dbReference type="Proteomes" id="UP000271937">
    <property type="component" value="Unassembled WGS sequence"/>
</dbReference>
<evidence type="ECO:0000256" key="1">
    <source>
        <dbReference type="SAM" id="SignalP"/>
    </source>
</evidence>
<dbReference type="Pfam" id="PF14292">
    <property type="entry name" value="SusE"/>
    <property type="match status" value="1"/>
</dbReference>
<dbReference type="Pfam" id="PF16411">
    <property type="entry name" value="SusF_SusE"/>
    <property type="match status" value="1"/>
</dbReference>
<accession>A0A3P3WGG7</accession>
<protein>
    <submittedName>
        <fullName evidence="4">SusF/SusE family outer membrane protein</fullName>
    </submittedName>
</protein>
<feature type="signal peptide" evidence="1">
    <location>
        <begin position="1"/>
        <end position="22"/>
    </location>
</feature>
<dbReference type="GO" id="GO:0019867">
    <property type="term" value="C:outer membrane"/>
    <property type="evidence" value="ECO:0007669"/>
    <property type="project" value="InterPro"/>
</dbReference>
<name>A0A3P3WGG7_9FLAO</name>
<gene>
    <name evidence="4" type="ORF">EG849_02745</name>
</gene>
<dbReference type="Gene3D" id="2.60.40.3620">
    <property type="match status" value="2"/>
</dbReference>
<feature type="domain" description="Outer membrane protein SusF/SusE-like C-terminal" evidence="3">
    <location>
        <begin position="160"/>
        <end position="253"/>
    </location>
</feature>
<keyword evidence="1" id="KW-0732">Signal</keyword>
<evidence type="ECO:0000259" key="3">
    <source>
        <dbReference type="Pfam" id="PF16411"/>
    </source>
</evidence>
<reference evidence="4 5" key="1">
    <citation type="submission" date="2018-11" db="EMBL/GenBank/DDBJ databases">
        <title>Flavobacterium sp. nov., YIM 102600 draft genome.</title>
        <authorList>
            <person name="Li G."/>
            <person name="Jiang Y."/>
        </authorList>
    </citation>
    <scope>NUCLEOTIDE SEQUENCE [LARGE SCALE GENOMIC DNA]</scope>
    <source>
        <strain evidence="4 5">YIM 102600</strain>
    </source>
</reference>
<dbReference type="InterPro" id="IPR025970">
    <property type="entry name" value="SusE"/>
</dbReference>
<evidence type="ECO:0000313" key="5">
    <source>
        <dbReference type="Proteomes" id="UP000271937"/>
    </source>
</evidence>